<dbReference type="RefSeq" id="WP_251602897.1">
    <property type="nucleotide sequence ID" value="NZ_JAMQJY010000001.1"/>
</dbReference>
<dbReference type="SUPFAM" id="SSF158499">
    <property type="entry name" value="DnaD domain-like"/>
    <property type="match status" value="1"/>
</dbReference>
<evidence type="ECO:0000256" key="1">
    <source>
        <dbReference type="ARBA" id="ARBA00093462"/>
    </source>
</evidence>
<dbReference type="InterPro" id="IPR053162">
    <property type="entry name" value="DnaD"/>
</dbReference>
<evidence type="ECO:0000313" key="3">
    <source>
        <dbReference type="EMBL" id="MCM2674060.1"/>
    </source>
</evidence>
<protein>
    <submittedName>
        <fullName evidence="3">DnaD domain protein</fullName>
    </submittedName>
</protein>
<dbReference type="PANTHER" id="PTHR37293">
    <property type="entry name" value="PHAGE REPLICATION PROTEIN-RELATED"/>
    <property type="match status" value="1"/>
</dbReference>
<dbReference type="InterPro" id="IPR006343">
    <property type="entry name" value="DnaB/C_C"/>
</dbReference>
<accession>A0ABT0XDQ8</accession>
<feature type="domain" description="DnaB/C C-terminal" evidence="2">
    <location>
        <begin position="146"/>
        <end position="216"/>
    </location>
</feature>
<keyword evidence="4" id="KW-1185">Reference proteome</keyword>
<reference evidence="3" key="1">
    <citation type="submission" date="2022-06" db="EMBL/GenBank/DDBJ databases">
        <title>Alkalicoccobacillus porphyridii sp. nov., isolated from a marine red alga, Porphyridium purpureum and reclassification of Shouchella plakortidis and Shouchella gibsonii as Alkalicoccobacillus plakortidis comb. nov. and Alkalicoccobacillus gibsonii comb. nov.</title>
        <authorList>
            <person name="Kim K.H."/>
            <person name="Lee J.K."/>
            <person name="Han D.M."/>
            <person name="Baek J.H."/>
            <person name="Jeon C.O."/>
        </authorList>
    </citation>
    <scope>NUCLEOTIDE SEQUENCE</scope>
    <source>
        <strain evidence="3">DSM 19153</strain>
    </source>
</reference>
<gene>
    <name evidence="3" type="ORF">NDM98_00040</name>
</gene>
<comment type="similarity">
    <text evidence="1">Belongs to the DnaB/DnaD family.</text>
</comment>
<evidence type="ECO:0000259" key="2">
    <source>
        <dbReference type="Pfam" id="PF07261"/>
    </source>
</evidence>
<sequence>MKYLSEINAFYDRLETDSLSKSAILLWHALMQTNNKCGWKENFSAPISVLALKSGLKERMISNARNELKTKGYIDFQSRKGNQSAIYKMISLSATIADNIADSIADNTSDKSADNIADNIAAFLDKTREEESIKKEEAKEPAENAYKFYESNFGIPSSFITDSIFQWIDDLSEEIVLAGMKLGLQKGARSFSYIETILKEWSSQQLTSIDQVRAYEESKKQKRNNTVPFRTREGAEKNTKVESLLERVRRGEFG</sequence>
<dbReference type="EMBL" id="JAMQJY010000001">
    <property type="protein sequence ID" value="MCM2674060.1"/>
    <property type="molecule type" value="Genomic_DNA"/>
</dbReference>
<dbReference type="Proteomes" id="UP001203665">
    <property type="component" value="Unassembled WGS sequence"/>
</dbReference>
<dbReference type="Gene3D" id="1.10.10.630">
    <property type="entry name" value="DnaD domain-like"/>
    <property type="match status" value="1"/>
</dbReference>
<evidence type="ECO:0000313" key="4">
    <source>
        <dbReference type="Proteomes" id="UP001203665"/>
    </source>
</evidence>
<name>A0ABT0XDQ8_9BACI</name>
<comment type="caution">
    <text evidence="3">The sequence shown here is derived from an EMBL/GenBank/DDBJ whole genome shotgun (WGS) entry which is preliminary data.</text>
</comment>
<proteinExistence type="inferred from homology"/>
<dbReference type="NCBIfam" id="TIGR01446">
    <property type="entry name" value="DnaD_dom"/>
    <property type="match status" value="1"/>
</dbReference>
<dbReference type="PANTHER" id="PTHR37293:SF5">
    <property type="entry name" value="DNA REPLICATION PROTEIN"/>
    <property type="match status" value="1"/>
</dbReference>
<dbReference type="InterPro" id="IPR034829">
    <property type="entry name" value="DnaD-like_sf"/>
</dbReference>
<organism evidence="3 4">
    <name type="scientific">Alkalicoccobacillus plakortidis</name>
    <dbReference type="NCBI Taxonomy" id="444060"/>
    <lineage>
        <taxon>Bacteria</taxon>
        <taxon>Bacillati</taxon>
        <taxon>Bacillota</taxon>
        <taxon>Bacilli</taxon>
        <taxon>Bacillales</taxon>
        <taxon>Bacillaceae</taxon>
        <taxon>Alkalicoccobacillus</taxon>
    </lineage>
</organism>
<dbReference type="Pfam" id="PF07261">
    <property type="entry name" value="DnaB_2"/>
    <property type="match status" value="1"/>
</dbReference>